<feature type="compositionally biased region" description="Low complexity" evidence="4">
    <location>
        <begin position="703"/>
        <end position="714"/>
    </location>
</feature>
<comment type="catalytic activity">
    <reaction evidence="3">
        <text>O-phospho-L-threonyl-[protein] + H2O = L-threonyl-[protein] + phosphate</text>
        <dbReference type="Rhea" id="RHEA:47004"/>
        <dbReference type="Rhea" id="RHEA-COMP:11060"/>
        <dbReference type="Rhea" id="RHEA-COMP:11605"/>
        <dbReference type="ChEBI" id="CHEBI:15377"/>
        <dbReference type="ChEBI" id="CHEBI:30013"/>
        <dbReference type="ChEBI" id="CHEBI:43474"/>
        <dbReference type="ChEBI" id="CHEBI:61977"/>
        <dbReference type="EC" id="3.1.3.16"/>
    </reaction>
</comment>
<sequence length="1072" mass="121348">MSNRFRRQRSKTDGLRRELYNTGVDVIEIIPQAYKNTMTDRIVRDLDKHWNQTKPEVKSDFVTLQIPKQPRQLLGWRIGTQTGQHPIVPRDIPFPSNTAPNCAPIPVNFSSLGRSTNRYLAREPEYPFANRIQTGTGICWSDVAIGCEGLSNSSNETSSAIISSSSSWTLSKDISKSTGSGRPLPLHLIQLEWNDTNLIAYLLVNVYPFRSNRTMKRMKNFFSNLFSWRKKTETKRNNKDNNKKEAKKGRDKDKHKVNPKTKPLESIPTLKNEKKKTGLETTRLTSLNGPPMGQNIYDVCAYVMVCDKHNKIVLSREEDTGFVWFPFVSLPNSRTWSEGCLDGAYILLSNGDPNAYLQLKTNKVINESYCMQLPQTQKFNIRVMYFVKLVQSNGNFKCCQQTGQLNWYPISDVLGGKSLKSNLVRKKMHGSLGGALDEEELLKSANYGGKDVERIYGDFIEHCFPAFYMTITAFVDYMAKYGFDKRDKKLPLLFKAFNFSNSGSLTFSELLIGLSSIEPNAANGQSRIKFVFKYFDTNGDGFLSDKEFEQMVREIYPKESNSQIQQKVTDGMKQIGVKKNGISFEAFFKACGSHKFRGTSGLCRSKTPLMAQISRSIASRSLGRPVKEPSTSKVTSPQDSQKYKGVCKSCRERKYDYAIHTVRLNSDGRCVDAKRLKGWDRLERSKSSQKKSDSVRSDDSITLAKSSESLSKSSGGSGAVVNISRESFSVEYVWNPKSVANYFLEQIRAFNLKKGSHKDNKGLMDSPSEHKDFVDKLQKLCKQIEKILAQEDRCVRMSSPAYIIGDIHGNLEDLLTMEKVLWKSMPIFTSNLLFLGDYVDRGKWGVECAIYILCLKLLAPNKVVMLRGNHEVRDLQIHYSYQRECIRKYGEDFGKKVFEMTNRVFDRLPVCAVIDDAIFCSHGGIPCSSRLISKINEIKTDLKDPEHESAIAWEILWSDPIGAQQFIETAELLQIKPESTKGFLTNTKRGTAFLFAEDAANNFLQTNGLTHIVRAHEVPANGYTFHFGNKCVTVFSSSHYCGNNNLSACVHVDNEKLRIIRLDTVNNAPACD</sequence>
<evidence type="ECO:0000313" key="7">
    <source>
        <dbReference type="Proteomes" id="UP000728032"/>
    </source>
</evidence>
<feature type="domain" description="EF-hand" evidence="5">
    <location>
        <begin position="523"/>
        <end position="558"/>
    </location>
</feature>
<dbReference type="SUPFAM" id="SSF56300">
    <property type="entry name" value="Metallo-dependent phosphatases"/>
    <property type="match status" value="1"/>
</dbReference>
<dbReference type="GO" id="GO:0005634">
    <property type="term" value="C:nucleus"/>
    <property type="evidence" value="ECO:0007669"/>
    <property type="project" value="TreeGrafter"/>
</dbReference>
<dbReference type="EMBL" id="OC917316">
    <property type="protein sequence ID" value="CAD7646730.1"/>
    <property type="molecule type" value="Genomic_DNA"/>
</dbReference>
<dbReference type="InterPro" id="IPR004843">
    <property type="entry name" value="Calcineurin-like_PHP"/>
</dbReference>
<proteinExistence type="inferred from homology"/>
<comment type="similarity">
    <text evidence="1 3">Belongs to the PPP phosphatase family.</text>
</comment>
<evidence type="ECO:0000256" key="3">
    <source>
        <dbReference type="RuleBase" id="RU004273"/>
    </source>
</evidence>
<feature type="region of interest" description="Disordered" evidence="4">
    <location>
        <begin position="682"/>
        <end position="718"/>
    </location>
</feature>
<dbReference type="CDD" id="cd00144">
    <property type="entry name" value="MPP_PPP_family"/>
    <property type="match status" value="1"/>
</dbReference>
<dbReference type="PANTHER" id="PTHR11668">
    <property type="entry name" value="SERINE/THREONINE PROTEIN PHOSPHATASE"/>
    <property type="match status" value="1"/>
</dbReference>
<dbReference type="InterPro" id="IPR002048">
    <property type="entry name" value="EF_hand_dom"/>
</dbReference>
<dbReference type="Gene3D" id="1.10.238.10">
    <property type="entry name" value="EF-hand"/>
    <property type="match status" value="1"/>
</dbReference>
<dbReference type="InterPro" id="IPR018247">
    <property type="entry name" value="EF_Hand_1_Ca_BS"/>
</dbReference>
<keyword evidence="7" id="KW-1185">Reference proteome</keyword>
<keyword evidence="3" id="KW-0378">Hydrolase</keyword>
<dbReference type="GO" id="GO:0005509">
    <property type="term" value="F:calcium ion binding"/>
    <property type="evidence" value="ECO:0007669"/>
    <property type="project" value="InterPro"/>
</dbReference>
<keyword evidence="2" id="KW-0106">Calcium</keyword>
<dbReference type="Pfam" id="PF00149">
    <property type="entry name" value="Metallophos"/>
    <property type="match status" value="1"/>
</dbReference>
<dbReference type="Gene3D" id="3.60.21.10">
    <property type="match status" value="1"/>
</dbReference>
<dbReference type="GO" id="GO:0005737">
    <property type="term" value="C:cytoplasm"/>
    <property type="evidence" value="ECO:0007669"/>
    <property type="project" value="TreeGrafter"/>
</dbReference>
<dbReference type="Proteomes" id="UP000728032">
    <property type="component" value="Unassembled WGS sequence"/>
</dbReference>
<name>A0A7R9LRU4_9ACAR</name>
<dbReference type="PROSITE" id="PS00018">
    <property type="entry name" value="EF_HAND_1"/>
    <property type="match status" value="1"/>
</dbReference>
<dbReference type="InterPro" id="IPR050341">
    <property type="entry name" value="PP1_catalytic_subunit"/>
</dbReference>
<dbReference type="PROSITE" id="PS00125">
    <property type="entry name" value="SER_THR_PHOSPHATASE"/>
    <property type="match status" value="1"/>
</dbReference>
<dbReference type="EC" id="3.1.3.16" evidence="3"/>
<dbReference type="EMBL" id="CAJPVJ010002491">
    <property type="protein sequence ID" value="CAG2166359.1"/>
    <property type="molecule type" value="Genomic_DNA"/>
</dbReference>
<dbReference type="SMART" id="SM00156">
    <property type="entry name" value="PP2Ac"/>
    <property type="match status" value="1"/>
</dbReference>
<feature type="region of interest" description="Disordered" evidence="4">
    <location>
        <begin position="618"/>
        <end position="640"/>
    </location>
</feature>
<feature type="region of interest" description="Disordered" evidence="4">
    <location>
        <begin position="233"/>
        <end position="285"/>
    </location>
</feature>
<reference evidence="6" key="1">
    <citation type="submission" date="2020-11" db="EMBL/GenBank/DDBJ databases">
        <authorList>
            <person name="Tran Van P."/>
        </authorList>
    </citation>
    <scope>NUCLEOTIDE SEQUENCE</scope>
</reference>
<gene>
    <name evidence="6" type="ORF">ONB1V03_LOCUS5883</name>
</gene>
<dbReference type="PANTHER" id="PTHR11668:SF496">
    <property type="entry name" value="SERINE_THREONINE-PROTEIN PHOSPHATASE"/>
    <property type="match status" value="1"/>
</dbReference>
<feature type="compositionally biased region" description="Polar residues" evidence="4">
    <location>
        <begin position="629"/>
        <end position="640"/>
    </location>
</feature>
<evidence type="ECO:0000256" key="1">
    <source>
        <dbReference type="ARBA" id="ARBA00008294"/>
    </source>
</evidence>
<dbReference type="PRINTS" id="PR00114">
    <property type="entry name" value="STPHPHTASE"/>
</dbReference>
<dbReference type="InterPro" id="IPR011992">
    <property type="entry name" value="EF-hand-dom_pair"/>
</dbReference>
<organism evidence="6">
    <name type="scientific">Oppiella nova</name>
    <dbReference type="NCBI Taxonomy" id="334625"/>
    <lineage>
        <taxon>Eukaryota</taxon>
        <taxon>Metazoa</taxon>
        <taxon>Ecdysozoa</taxon>
        <taxon>Arthropoda</taxon>
        <taxon>Chelicerata</taxon>
        <taxon>Arachnida</taxon>
        <taxon>Acari</taxon>
        <taxon>Acariformes</taxon>
        <taxon>Sarcoptiformes</taxon>
        <taxon>Oribatida</taxon>
        <taxon>Brachypylina</taxon>
        <taxon>Oppioidea</taxon>
        <taxon>Oppiidae</taxon>
        <taxon>Oppiella</taxon>
    </lineage>
</organism>
<dbReference type="PROSITE" id="PS50222">
    <property type="entry name" value="EF_HAND_2"/>
    <property type="match status" value="1"/>
</dbReference>
<accession>A0A7R9LRU4</accession>
<dbReference type="InterPro" id="IPR029052">
    <property type="entry name" value="Metallo-depent_PP-like"/>
</dbReference>
<evidence type="ECO:0000259" key="5">
    <source>
        <dbReference type="PROSITE" id="PS50222"/>
    </source>
</evidence>
<dbReference type="OrthoDB" id="256429at2759"/>
<evidence type="ECO:0000256" key="4">
    <source>
        <dbReference type="SAM" id="MobiDB-lite"/>
    </source>
</evidence>
<dbReference type="GO" id="GO:0004722">
    <property type="term" value="F:protein serine/threonine phosphatase activity"/>
    <property type="evidence" value="ECO:0007669"/>
    <property type="project" value="UniProtKB-EC"/>
</dbReference>
<dbReference type="AlphaFoldDB" id="A0A7R9LRU4"/>
<dbReference type="CDD" id="cd00051">
    <property type="entry name" value="EFh"/>
    <property type="match status" value="2"/>
</dbReference>
<feature type="compositionally biased region" description="Basic and acidic residues" evidence="4">
    <location>
        <begin position="682"/>
        <end position="699"/>
    </location>
</feature>
<dbReference type="SMART" id="SM00054">
    <property type="entry name" value="EFh"/>
    <property type="match status" value="2"/>
</dbReference>
<feature type="compositionally biased region" description="Basic and acidic residues" evidence="4">
    <location>
        <begin position="233"/>
        <end position="256"/>
    </location>
</feature>
<evidence type="ECO:0000313" key="6">
    <source>
        <dbReference type="EMBL" id="CAD7646730.1"/>
    </source>
</evidence>
<evidence type="ECO:0000256" key="2">
    <source>
        <dbReference type="ARBA" id="ARBA00022837"/>
    </source>
</evidence>
<dbReference type="InterPro" id="IPR006186">
    <property type="entry name" value="Ser/Thr-sp_prot-phosphatase"/>
</dbReference>
<protein>
    <recommendedName>
        <fullName evidence="3">Serine/threonine-protein phosphatase</fullName>
        <ecNumber evidence="3">3.1.3.16</ecNumber>
    </recommendedName>
</protein>
<dbReference type="SUPFAM" id="SSF47473">
    <property type="entry name" value="EF-hand"/>
    <property type="match status" value="1"/>
</dbReference>